<dbReference type="InterPro" id="IPR011611">
    <property type="entry name" value="PfkB_dom"/>
</dbReference>
<feature type="domain" description="Carbohydrate kinase PfkB" evidence="2">
    <location>
        <begin position="14"/>
        <end position="119"/>
    </location>
</feature>
<feature type="region of interest" description="Disordered" evidence="1">
    <location>
        <begin position="370"/>
        <end position="403"/>
    </location>
</feature>
<feature type="compositionally biased region" description="Polar residues" evidence="1">
    <location>
        <begin position="393"/>
        <end position="403"/>
    </location>
</feature>
<dbReference type="Gene3D" id="3.40.1190.20">
    <property type="match status" value="1"/>
</dbReference>
<proteinExistence type="predicted"/>
<dbReference type="CDD" id="cd01939">
    <property type="entry name" value="Ketohexokinase"/>
    <property type="match status" value="1"/>
</dbReference>
<name>B4LC73_DROVI</name>
<dbReference type="FunCoup" id="B4LC73">
    <property type="interactions" value="53"/>
</dbReference>
<reference evidence="3 4" key="1">
    <citation type="journal article" date="2007" name="Nature">
        <title>Evolution of genes and genomes on the Drosophila phylogeny.</title>
        <authorList>
            <consortium name="Drosophila 12 Genomes Consortium"/>
            <person name="Clark A.G."/>
            <person name="Eisen M.B."/>
            <person name="Smith D.R."/>
            <person name="Bergman C.M."/>
            <person name="Oliver B."/>
            <person name="Markow T.A."/>
            <person name="Kaufman T.C."/>
            <person name="Kellis M."/>
            <person name="Gelbart W."/>
            <person name="Iyer V.N."/>
            <person name="Pollard D.A."/>
            <person name="Sackton T.B."/>
            <person name="Larracuente A.M."/>
            <person name="Singh N.D."/>
            <person name="Abad J.P."/>
            <person name="Abt D.N."/>
            <person name="Adryan B."/>
            <person name="Aguade M."/>
            <person name="Akashi H."/>
            <person name="Anderson W.W."/>
            <person name="Aquadro C.F."/>
            <person name="Ardell D.H."/>
            <person name="Arguello R."/>
            <person name="Artieri C.G."/>
            <person name="Barbash D.A."/>
            <person name="Barker D."/>
            <person name="Barsanti P."/>
            <person name="Batterham P."/>
            <person name="Batzoglou S."/>
            <person name="Begun D."/>
            <person name="Bhutkar A."/>
            <person name="Blanco E."/>
            <person name="Bosak S.A."/>
            <person name="Bradley R.K."/>
            <person name="Brand A.D."/>
            <person name="Brent M.R."/>
            <person name="Brooks A.N."/>
            <person name="Brown R.H."/>
            <person name="Butlin R.K."/>
            <person name="Caggese C."/>
            <person name="Calvi B.R."/>
            <person name="Bernardo de Carvalho A."/>
            <person name="Caspi A."/>
            <person name="Castrezana S."/>
            <person name="Celniker S.E."/>
            <person name="Chang J.L."/>
            <person name="Chapple C."/>
            <person name="Chatterji S."/>
            <person name="Chinwalla A."/>
            <person name="Civetta A."/>
            <person name="Clifton S.W."/>
            <person name="Comeron J.M."/>
            <person name="Costello J.C."/>
            <person name="Coyne J.A."/>
            <person name="Daub J."/>
            <person name="David R.G."/>
            <person name="Delcher A.L."/>
            <person name="Delehaunty K."/>
            <person name="Do C.B."/>
            <person name="Ebling H."/>
            <person name="Edwards K."/>
            <person name="Eickbush T."/>
            <person name="Evans J.D."/>
            <person name="Filipski A."/>
            <person name="Findeiss S."/>
            <person name="Freyhult E."/>
            <person name="Fulton L."/>
            <person name="Fulton R."/>
            <person name="Garcia A.C."/>
            <person name="Gardiner A."/>
            <person name="Garfield D.A."/>
            <person name="Garvin B.E."/>
            <person name="Gibson G."/>
            <person name="Gilbert D."/>
            <person name="Gnerre S."/>
            <person name="Godfrey J."/>
            <person name="Good R."/>
            <person name="Gotea V."/>
            <person name="Gravely B."/>
            <person name="Greenberg A.J."/>
            <person name="Griffiths-Jones S."/>
            <person name="Gross S."/>
            <person name="Guigo R."/>
            <person name="Gustafson E.A."/>
            <person name="Haerty W."/>
            <person name="Hahn M.W."/>
            <person name="Halligan D.L."/>
            <person name="Halpern A.L."/>
            <person name="Halter G.M."/>
            <person name="Han M.V."/>
            <person name="Heger A."/>
            <person name="Hillier L."/>
            <person name="Hinrichs A.S."/>
            <person name="Holmes I."/>
            <person name="Hoskins R.A."/>
            <person name="Hubisz M.J."/>
            <person name="Hultmark D."/>
            <person name="Huntley M.A."/>
            <person name="Jaffe D.B."/>
            <person name="Jagadeeshan S."/>
            <person name="Jeck W.R."/>
            <person name="Johnson J."/>
            <person name="Jones C.D."/>
            <person name="Jordan W.C."/>
            <person name="Karpen G.H."/>
            <person name="Kataoka E."/>
            <person name="Keightley P.D."/>
            <person name="Kheradpour P."/>
            <person name="Kirkness E.F."/>
            <person name="Koerich L.B."/>
            <person name="Kristiansen K."/>
            <person name="Kudrna D."/>
            <person name="Kulathinal R.J."/>
            <person name="Kumar S."/>
            <person name="Kwok R."/>
            <person name="Lander E."/>
            <person name="Langley C.H."/>
            <person name="Lapoint R."/>
            <person name="Lazzaro B.P."/>
            <person name="Lee S.J."/>
            <person name="Levesque L."/>
            <person name="Li R."/>
            <person name="Lin C.F."/>
            <person name="Lin M.F."/>
            <person name="Lindblad-Toh K."/>
            <person name="Llopart A."/>
            <person name="Long M."/>
            <person name="Low L."/>
            <person name="Lozovsky E."/>
            <person name="Lu J."/>
            <person name="Luo M."/>
            <person name="Machado C.A."/>
            <person name="Makalowski W."/>
            <person name="Marzo M."/>
            <person name="Matsuda M."/>
            <person name="Matzkin L."/>
            <person name="McAllister B."/>
            <person name="McBride C.S."/>
            <person name="McKernan B."/>
            <person name="McKernan K."/>
            <person name="Mendez-Lago M."/>
            <person name="Minx P."/>
            <person name="Mollenhauer M.U."/>
            <person name="Montooth K."/>
            <person name="Mount S.M."/>
            <person name="Mu X."/>
            <person name="Myers E."/>
            <person name="Negre B."/>
            <person name="Newfeld S."/>
            <person name="Nielsen R."/>
            <person name="Noor M.A."/>
            <person name="O'Grady P."/>
            <person name="Pachter L."/>
            <person name="Papaceit M."/>
            <person name="Parisi M.J."/>
            <person name="Parisi M."/>
            <person name="Parts L."/>
            <person name="Pedersen J.S."/>
            <person name="Pesole G."/>
            <person name="Phillippy A.M."/>
            <person name="Ponting C.P."/>
            <person name="Pop M."/>
            <person name="Porcelli D."/>
            <person name="Powell J.R."/>
            <person name="Prohaska S."/>
            <person name="Pruitt K."/>
            <person name="Puig M."/>
            <person name="Quesneville H."/>
            <person name="Ram K.R."/>
            <person name="Rand D."/>
            <person name="Rasmussen M.D."/>
            <person name="Reed L.K."/>
            <person name="Reenan R."/>
            <person name="Reily A."/>
            <person name="Remington K.A."/>
            <person name="Rieger T.T."/>
            <person name="Ritchie M.G."/>
            <person name="Robin C."/>
            <person name="Rogers Y.H."/>
            <person name="Rohde C."/>
            <person name="Rozas J."/>
            <person name="Rubenfield M.J."/>
            <person name="Ruiz A."/>
            <person name="Russo S."/>
            <person name="Salzberg S.L."/>
            <person name="Sanchez-Gracia A."/>
            <person name="Saranga D.J."/>
            <person name="Sato H."/>
            <person name="Schaeffer S.W."/>
            <person name="Schatz M.C."/>
            <person name="Schlenke T."/>
            <person name="Schwartz R."/>
            <person name="Segarra C."/>
            <person name="Singh R.S."/>
            <person name="Sirot L."/>
            <person name="Sirota M."/>
            <person name="Sisneros N.B."/>
            <person name="Smith C.D."/>
            <person name="Smith T.F."/>
            <person name="Spieth J."/>
            <person name="Stage D.E."/>
            <person name="Stark A."/>
            <person name="Stephan W."/>
            <person name="Strausberg R.L."/>
            <person name="Strempel S."/>
            <person name="Sturgill D."/>
            <person name="Sutton G."/>
            <person name="Sutton G.G."/>
            <person name="Tao W."/>
            <person name="Teichmann S."/>
            <person name="Tobari Y.N."/>
            <person name="Tomimura Y."/>
            <person name="Tsolas J.M."/>
            <person name="Valente V.L."/>
            <person name="Venter E."/>
            <person name="Venter J.C."/>
            <person name="Vicario S."/>
            <person name="Vieira F.G."/>
            <person name="Vilella A.J."/>
            <person name="Villasante A."/>
            <person name="Walenz B."/>
            <person name="Wang J."/>
            <person name="Wasserman M."/>
            <person name="Watts T."/>
            <person name="Wilson D."/>
            <person name="Wilson R.K."/>
            <person name="Wing R.A."/>
            <person name="Wolfner M.F."/>
            <person name="Wong A."/>
            <person name="Wong G.K."/>
            <person name="Wu C.I."/>
            <person name="Wu G."/>
            <person name="Yamamoto D."/>
            <person name="Yang H.P."/>
            <person name="Yang S.P."/>
            <person name="Yorke J.A."/>
            <person name="Yoshida K."/>
            <person name="Zdobnov E."/>
            <person name="Zhang P."/>
            <person name="Zhang Y."/>
            <person name="Zimin A.V."/>
            <person name="Baldwin J."/>
            <person name="Abdouelleil A."/>
            <person name="Abdulkadir J."/>
            <person name="Abebe A."/>
            <person name="Abera B."/>
            <person name="Abreu J."/>
            <person name="Acer S.C."/>
            <person name="Aftuck L."/>
            <person name="Alexander A."/>
            <person name="An P."/>
            <person name="Anderson E."/>
            <person name="Anderson S."/>
            <person name="Arachi H."/>
            <person name="Azer M."/>
            <person name="Bachantsang P."/>
            <person name="Barry A."/>
            <person name="Bayul T."/>
            <person name="Berlin A."/>
            <person name="Bessette D."/>
            <person name="Bloom T."/>
            <person name="Blye J."/>
            <person name="Boguslavskiy L."/>
            <person name="Bonnet C."/>
            <person name="Boukhgalter B."/>
            <person name="Bourzgui I."/>
            <person name="Brown A."/>
            <person name="Cahill P."/>
            <person name="Channer S."/>
            <person name="Cheshatsang Y."/>
            <person name="Chuda L."/>
            <person name="Citroen M."/>
            <person name="Collymore A."/>
            <person name="Cooke P."/>
            <person name="Costello M."/>
            <person name="D'Aco K."/>
            <person name="Daza R."/>
            <person name="De Haan G."/>
            <person name="DeGray S."/>
            <person name="DeMaso C."/>
            <person name="Dhargay N."/>
            <person name="Dooley K."/>
            <person name="Dooley E."/>
            <person name="Doricent M."/>
            <person name="Dorje P."/>
            <person name="Dorjee K."/>
            <person name="Dupes A."/>
            <person name="Elong R."/>
            <person name="Falk J."/>
            <person name="Farina A."/>
            <person name="Faro S."/>
            <person name="Ferguson D."/>
            <person name="Fisher S."/>
            <person name="Foley C.D."/>
            <person name="Franke A."/>
            <person name="Friedrich D."/>
            <person name="Gadbois L."/>
            <person name="Gearin G."/>
            <person name="Gearin C.R."/>
            <person name="Giannoukos G."/>
            <person name="Goode T."/>
            <person name="Graham J."/>
            <person name="Grandbois E."/>
            <person name="Grewal S."/>
            <person name="Gyaltsen K."/>
            <person name="Hafez N."/>
            <person name="Hagos B."/>
            <person name="Hall J."/>
            <person name="Henson C."/>
            <person name="Hollinger A."/>
            <person name="Honan T."/>
            <person name="Huard M.D."/>
            <person name="Hughes L."/>
            <person name="Hurhula B."/>
            <person name="Husby M.E."/>
            <person name="Kamat A."/>
            <person name="Kanga B."/>
            <person name="Kashin S."/>
            <person name="Khazanovich D."/>
            <person name="Kisner P."/>
            <person name="Lance K."/>
            <person name="Lara M."/>
            <person name="Lee W."/>
            <person name="Lennon N."/>
            <person name="Letendre F."/>
            <person name="LeVine R."/>
            <person name="Lipovsky A."/>
            <person name="Liu X."/>
            <person name="Liu J."/>
            <person name="Liu S."/>
            <person name="Lokyitsang T."/>
            <person name="Lokyitsang Y."/>
            <person name="Lubonja R."/>
            <person name="Lui A."/>
            <person name="MacDonald P."/>
            <person name="Magnisalis V."/>
            <person name="Maru K."/>
            <person name="Matthews C."/>
            <person name="McCusker W."/>
            <person name="McDonough S."/>
            <person name="Mehta T."/>
            <person name="Meldrim J."/>
            <person name="Meneus L."/>
            <person name="Mihai O."/>
            <person name="Mihalev A."/>
            <person name="Mihova T."/>
            <person name="Mittelman R."/>
            <person name="Mlenga V."/>
            <person name="Montmayeur A."/>
            <person name="Mulrain L."/>
            <person name="Navidi A."/>
            <person name="Naylor J."/>
            <person name="Negash T."/>
            <person name="Nguyen T."/>
            <person name="Nguyen N."/>
            <person name="Nicol R."/>
            <person name="Norbu C."/>
            <person name="Norbu N."/>
            <person name="Novod N."/>
            <person name="O'Neill B."/>
            <person name="Osman S."/>
            <person name="Markiewicz E."/>
            <person name="Oyono O.L."/>
            <person name="Patti C."/>
            <person name="Phunkhang P."/>
            <person name="Pierre F."/>
            <person name="Priest M."/>
            <person name="Raghuraman S."/>
            <person name="Rege F."/>
            <person name="Reyes R."/>
            <person name="Rise C."/>
            <person name="Rogov P."/>
            <person name="Ross K."/>
            <person name="Ryan E."/>
            <person name="Settipalli S."/>
            <person name="Shea T."/>
            <person name="Sherpa N."/>
            <person name="Shi L."/>
            <person name="Shih D."/>
            <person name="Sparrow T."/>
            <person name="Spaulding J."/>
            <person name="Stalker J."/>
            <person name="Stange-Thomann N."/>
            <person name="Stavropoulos S."/>
            <person name="Stone C."/>
            <person name="Strader C."/>
            <person name="Tesfaye S."/>
            <person name="Thomson T."/>
            <person name="Thoulutsang Y."/>
            <person name="Thoulutsang D."/>
            <person name="Topham K."/>
            <person name="Topping I."/>
            <person name="Tsamla T."/>
            <person name="Vassiliev H."/>
            <person name="Vo A."/>
            <person name="Wangchuk T."/>
            <person name="Wangdi T."/>
            <person name="Weiand M."/>
            <person name="Wilkinson J."/>
            <person name="Wilson A."/>
            <person name="Yadav S."/>
            <person name="Young G."/>
            <person name="Yu Q."/>
            <person name="Zembek L."/>
            <person name="Zhong D."/>
            <person name="Zimmer A."/>
            <person name="Zwirko Z."/>
            <person name="Jaffe D.B."/>
            <person name="Alvarez P."/>
            <person name="Brockman W."/>
            <person name="Butler J."/>
            <person name="Chin C."/>
            <person name="Gnerre S."/>
            <person name="Grabherr M."/>
            <person name="Kleber M."/>
            <person name="Mauceli E."/>
            <person name="MacCallum I."/>
        </authorList>
    </citation>
    <scope>NUCLEOTIDE SEQUENCE [LARGE SCALE GENOMIC DNA]</scope>
    <source>
        <strain evidence="4">Tucson 15010-1051.87</strain>
    </source>
</reference>
<accession>B4LC73</accession>
<evidence type="ECO:0000313" key="4">
    <source>
        <dbReference type="Proteomes" id="UP000008792"/>
    </source>
</evidence>
<organism evidence="3 4">
    <name type="scientific">Drosophila virilis</name>
    <name type="common">Fruit fly</name>
    <dbReference type="NCBI Taxonomy" id="7244"/>
    <lineage>
        <taxon>Eukaryota</taxon>
        <taxon>Metazoa</taxon>
        <taxon>Ecdysozoa</taxon>
        <taxon>Arthropoda</taxon>
        <taxon>Hexapoda</taxon>
        <taxon>Insecta</taxon>
        <taxon>Pterygota</taxon>
        <taxon>Neoptera</taxon>
        <taxon>Endopterygota</taxon>
        <taxon>Diptera</taxon>
        <taxon>Brachycera</taxon>
        <taxon>Muscomorpha</taxon>
        <taxon>Ephydroidea</taxon>
        <taxon>Drosophilidae</taxon>
        <taxon>Drosophila</taxon>
    </lineage>
</organism>
<dbReference type="AlphaFoldDB" id="B4LC73"/>
<dbReference type="GO" id="GO:0006000">
    <property type="term" value="P:fructose metabolic process"/>
    <property type="evidence" value="ECO:0007669"/>
    <property type="project" value="InterPro"/>
</dbReference>
<protein>
    <recommendedName>
        <fullName evidence="2">Carbohydrate kinase PfkB domain-containing protein</fullName>
    </recommendedName>
</protein>
<evidence type="ECO:0000313" key="3">
    <source>
        <dbReference type="EMBL" id="EDW70901.1"/>
    </source>
</evidence>
<dbReference type="GO" id="GO:0004454">
    <property type="term" value="F:ketohexokinase activity"/>
    <property type="evidence" value="ECO:0007669"/>
    <property type="project" value="InterPro"/>
</dbReference>
<dbReference type="InParanoid" id="B4LC73"/>
<dbReference type="Pfam" id="PF00294">
    <property type="entry name" value="PfkB"/>
    <property type="match status" value="1"/>
</dbReference>
<dbReference type="HOGENOM" id="CLU_027634_3_0_1"/>
<dbReference type="PANTHER" id="PTHR42774">
    <property type="entry name" value="PHOSPHOTRANSFERASE SYSTEM TRANSPORT PROTEIN"/>
    <property type="match status" value="1"/>
</dbReference>
<evidence type="ECO:0000259" key="2">
    <source>
        <dbReference type="Pfam" id="PF00294"/>
    </source>
</evidence>
<dbReference type="SUPFAM" id="SSF53613">
    <property type="entry name" value="Ribokinase-like"/>
    <property type="match status" value="1"/>
</dbReference>
<dbReference type="InterPro" id="IPR052562">
    <property type="entry name" value="Ketohexokinase-related"/>
</dbReference>
<gene>
    <name evidence="3" type="primary">Dvir\GJ11289</name>
    <name evidence="3" type="ORF">Dvir_GJ11289</name>
</gene>
<keyword evidence="4" id="KW-1185">Reference proteome</keyword>
<dbReference type="PhylomeDB" id="B4LC73"/>
<dbReference type="InterPro" id="IPR034093">
    <property type="entry name" value="KHK"/>
</dbReference>
<dbReference type="SMR" id="B4LC73"/>
<dbReference type="KEGG" id="dvi:6624417"/>
<evidence type="ECO:0000256" key="1">
    <source>
        <dbReference type="SAM" id="MobiDB-lite"/>
    </source>
</evidence>
<dbReference type="OrthoDB" id="204058at2759"/>
<dbReference type="PANTHER" id="PTHR42774:SF3">
    <property type="entry name" value="KETOHEXOKINASE"/>
    <property type="match status" value="1"/>
</dbReference>
<dbReference type="OMA" id="GCTEVDY"/>
<dbReference type="eggNOG" id="KOG2947">
    <property type="taxonomic scope" value="Eukaryota"/>
</dbReference>
<dbReference type="InterPro" id="IPR029056">
    <property type="entry name" value="Ribokinase-like"/>
</dbReference>
<sequence>MSPYCALSMTKPMLCVGGMSVDIVEQCETGPWAGEKLRSVETRWQRGGHASNVSFVLRLLGAQVEFFGVLSRSSMLRDILLEMERNGIDLSHCPRTDENPAFTTVINVRKTGCRTILQCTRNFPYVTIEDFKKLDLSLYGWVHFEARNKLDIIPMIRAILDYNNGRTDCIQISLKVDSCYKENIDLFDMCDYLIFSRELALDLGWQSVQETCLQLAKVLPLPYSINVRRPCIICSWGPLGAGCLDNKGKYYELAASTNQRAKDTYGVGECFTAAIIYALYVREMPLADAVALGNRVAGHKATSSGYNHIATLNTYPVTLTNVIEHRSENVSEDDEAETVICRKFMNRKIQPSDGKLATKLLQRFDRSNYGLAEDSSGDSEPDSHKEPTPVPMPSSSIRKSGYRLSNISRKSVQLRAKRLR</sequence>
<dbReference type="Proteomes" id="UP000008792">
    <property type="component" value="Unassembled WGS sequence"/>
</dbReference>
<dbReference type="EMBL" id="CH940647">
    <property type="protein sequence ID" value="EDW70901.1"/>
    <property type="molecule type" value="Genomic_DNA"/>
</dbReference>